<dbReference type="EMBL" id="LAZR01053778">
    <property type="protein sequence ID" value="KKK79998.1"/>
    <property type="molecule type" value="Genomic_DNA"/>
</dbReference>
<dbReference type="GO" id="GO:0016301">
    <property type="term" value="F:kinase activity"/>
    <property type="evidence" value="ECO:0007669"/>
    <property type="project" value="UniProtKB-KW"/>
</dbReference>
<dbReference type="InterPro" id="IPR029056">
    <property type="entry name" value="Ribokinase-like"/>
</dbReference>
<evidence type="ECO:0000256" key="1">
    <source>
        <dbReference type="ARBA" id="ARBA00022679"/>
    </source>
</evidence>
<protein>
    <recommendedName>
        <fullName evidence="3">Carbohydrate kinase PfkB domain-containing protein</fullName>
    </recommendedName>
</protein>
<keyword evidence="2" id="KW-0418">Kinase</keyword>
<dbReference type="SUPFAM" id="SSF53613">
    <property type="entry name" value="Ribokinase-like"/>
    <property type="match status" value="1"/>
</dbReference>
<feature type="non-terminal residue" evidence="4">
    <location>
        <position position="1"/>
    </location>
</feature>
<evidence type="ECO:0000259" key="3">
    <source>
        <dbReference type="Pfam" id="PF00294"/>
    </source>
</evidence>
<accession>A0A0F8YEZ0</accession>
<dbReference type="InterPro" id="IPR002173">
    <property type="entry name" value="Carboh/pur_kinase_PfkB_CS"/>
</dbReference>
<feature type="domain" description="Carbohydrate kinase PfkB" evidence="3">
    <location>
        <begin position="21"/>
        <end position="156"/>
    </location>
</feature>
<dbReference type="PROSITE" id="PS00584">
    <property type="entry name" value="PFKB_KINASES_2"/>
    <property type="match status" value="1"/>
</dbReference>
<dbReference type="PANTHER" id="PTHR10584">
    <property type="entry name" value="SUGAR KINASE"/>
    <property type="match status" value="1"/>
</dbReference>
<organism evidence="4">
    <name type="scientific">marine sediment metagenome</name>
    <dbReference type="NCBI Taxonomy" id="412755"/>
    <lineage>
        <taxon>unclassified sequences</taxon>
        <taxon>metagenomes</taxon>
        <taxon>ecological metagenomes</taxon>
    </lineage>
</organism>
<keyword evidence="1" id="KW-0808">Transferase</keyword>
<name>A0A0F8YEZ0_9ZZZZ</name>
<gene>
    <name evidence="4" type="ORF">LCGC14_2827890</name>
</gene>
<dbReference type="Gene3D" id="3.40.1190.20">
    <property type="match status" value="1"/>
</dbReference>
<dbReference type="InterPro" id="IPR011611">
    <property type="entry name" value="PfkB_dom"/>
</dbReference>
<reference evidence="4" key="1">
    <citation type="journal article" date="2015" name="Nature">
        <title>Complex archaea that bridge the gap between prokaryotes and eukaryotes.</title>
        <authorList>
            <person name="Spang A."/>
            <person name="Saw J.H."/>
            <person name="Jorgensen S.L."/>
            <person name="Zaremba-Niedzwiedzka K."/>
            <person name="Martijn J."/>
            <person name="Lind A.E."/>
            <person name="van Eijk R."/>
            <person name="Schleper C."/>
            <person name="Guy L."/>
            <person name="Ettema T.J."/>
        </authorList>
    </citation>
    <scope>NUCLEOTIDE SEQUENCE</scope>
</reference>
<feature type="non-terminal residue" evidence="4">
    <location>
        <position position="402"/>
    </location>
</feature>
<evidence type="ECO:0000313" key="4">
    <source>
        <dbReference type="EMBL" id="KKK79998.1"/>
    </source>
</evidence>
<dbReference type="AlphaFoldDB" id="A0A0F8YEZ0"/>
<evidence type="ECO:0000256" key="2">
    <source>
        <dbReference type="ARBA" id="ARBA00022777"/>
    </source>
</evidence>
<sequence>GWLTAAAFTTAEIAPAMEMGMFADVDLLGLNRDEAAAVAGVDASGDVESLIRQAGRVLADLQPDIRLCVTAGAEGAFGWTAGDIEYTPAPPVEPVNSAGAGDAVLAGLIVGLAAGLPFILPDRPRRAALADAPLATAMDLAALLAGLAVTSEDTINFDADADVDLLGDAEGDGGGHLLDDHFLLVGDGLLGDFEEQFVVDLEEHAGGAGLFGDTCGDVDHGLLDEVGRRTLHDGIDRQPLGRGATLGIRRVDLRNPSPPPENGLDVAVGFSLRHARLEKIVDLRKPGSILLDEGVGLGAGNPKRPGQPEPRLPVNDTEVHRLGPVALLGGDLIERNAEHLGRYDPVNVLIGGEGAQERLVTAEMTQHAEFHLRIVRGEQTPSLLRDEGGPYLPPLLRANRDI</sequence>
<proteinExistence type="predicted"/>
<dbReference type="GO" id="GO:0005829">
    <property type="term" value="C:cytosol"/>
    <property type="evidence" value="ECO:0007669"/>
    <property type="project" value="TreeGrafter"/>
</dbReference>
<dbReference type="Pfam" id="PF00294">
    <property type="entry name" value="PfkB"/>
    <property type="match status" value="1"/>
</dbReference>
<comment type="caution">
    <text evidence="4">The sequence shown here is derived from an EMBL/GenBank/DDBJ whole genome shotgun (WGS) entry which is preliminary data.</text>
</comment>
<dbReference type="PANTHER" id="PTHR10584:SF166">
    <property type="entry name" value="RIBOKINASE"/>
    <property type="match status" value="1"/>
</dbReference>